<dbReference type="EMBL" id="MDGM01000012">
    <property type="protein sequence ID" value="PIB25058.1"/>
    <property type="molecule type" value="Genomic_DNA"/>
</dbReference>
<reference evidence="2 3" key="1">
    <citation type="submission" date="2016-08" db="EMBL/GenBank/DDBJ databases">
        <title>Draft genome of Amylibacter sp. strain 4G11.</title>
        <authorList>
            <person name="Wong S.-K."/>
            <person name="Hamasaki K."/>
            <person name="Yoshizawa S."/>
        </authorList>
    </citation>
    <scope>NUCLEOTIDE SEQUENCE [LARGE SCALE GENOMIC DNA]</scope>
    <source>
        <strain evidence="2 3">4G11</strain>
    </source>
</reference>
<dbReference type="InterPro" id="IPR005802">
    <property type="entry name" value="ADC_synth_comp_1"/>
</dbReference>
<dbReference type="SUPFAM" id="SSF56322">
    <property type="entry name" value="ADC synthase"/>
    <property type="match status" value="1"/>
</dbReference>
<dbReference type="GO" id="GO:0009396">
    <property type="term" value="P:folic acid-containing compound biosynthetic process"/>
    <property type="evidence" value="ECO:0007669"/>
    <property type="project" value="InterPro"/>
</dbReference>
<comment type="caution">
    <text evidence="2">The sequence shown here is derived from an EMBL/GenBank/DDBJ whole genome shotgun (WGS) entry which is preliminary data.</text>
</comment>
<dbReference type="Pfam" id="PF00425">
    <property type="entry name" value="Chorismate_bind"/>
    <property type="match status" value="1"/>
</dbReference>
<evidence type="ECO:0000313" key="3">
    <source>
        <dbReference type="Proteomes" id="UP000231516"/>
    </source>
</evidence>
<dbReference type="InterPro" id="IPR019999">
    <property type="entry name" value="Anth_synth_I-like"/>
</dbReference>
<accession>A0A2G5K693</accession>
<name>A0A2G5K693_9RHOB</name>
<dbReference type="GO" id="GO:0000162">
    <property type="term" value="P:L-tryptophan biosynthetic process"/>
    <property type="evidence" value="ECO:0007669"/>
    <property type="project" value="TreeGrafter"/>
</dbReference>
<dbReference type="PRINTS" id="PR00095">
    <property type="entry name" value="ANTSNTHASEI"/>
</dbReference>
<feature type="domain" description="Chorismate-utilising enzyme C-terminal" evidence="1">
    <location>
        <begin position="113"/>
        <end position="368"/>
    </location>
</feature>
<dbReference type="PANTHER" id="PTHR11236:SF50">
    <property type="entry name" value="AMINODEOXYCHORISMATE SYNTHASE COMPONENT 1"/>
    <property type="match status" value="1"/>
</dbReference>
<gene>
    <name evidence="2" type="ORF">BFP76_02660</name>
</gene>
<dbReference type="NCBIfam" id="NF005698">
    <property type="entry name" value="PRK07508.1"/>
    <property type="match status" value="1"/>
</dbReference>
<evidence type="ECO:0000259" key="1">
    <source>
        <dbReference type="Pfam" id="PF00425"/>
    </source>
</evidence>
<dbReference type="InterPro" id="IPR015890">
    <property type="entry name" value="Chorismate_C"/>
</dbReference>
<dbReference type="Gene3D" id="3.60.120.10">
    <property type="entry name" value="Anthranilate synthase"/>
    <property type="match status" value="1"/>
</dbReference>
<dbReference type="InterPro" id="IPR005801">
    <property type="entry name" value="ADC_synthase"/>
</dbReference>
<dbReference type="GO" id="GO:0046820">
    <property type="term" value="F:4-amino-4-deoxychorismate synthase activity"/>
    <property type="evidence" value="ECO:0007669"/>
    <property type="project" value="TreeGrafter"/>
</dbReference>
<keyword evidence="3" id="KW-1185">Reference proteome</keyword>
<sequence>MIFDTGPNGDLAGFVDPSEVIVAWDAGDVADAFARIEAARAAGKWLAGLASYELGYVFEPRLTPRMPAERQSPLLCFGVFDGVDMAATRGLMHRAQSEAAQATLDTPSPKWSADEYGAAFAQVADYIAAGDFYQTNLTFPMDSKYTGSPLGLYAALRHGQPVNYGGIVQLGQGPILVSRSPELFFKVDAAGVISTRPMKGTVPRGKTAGEDADLKAFLQSDEKNRAENLMIVDLLRNDISRVAKVGSVRVPELFTIESYATVHQMTSLVEADLQNGLCVEDLFQALFPCGSITGAPKLRAMEVINDLEPFPREIYCGSIGWIAPSGEMAFNVAIRTLSLFGDQSVRLNVGGGVVYDSTADSEYEEALWKARYTKIRPMG</sequence>
<proteinExistence type="predicted"/>
<evidence type="ECO:0000313" key="2">
    <source>
        <dbReference type="EMBL" id="PIB25058.1"/>
    </source>
</evidence>
<protein>
    <submittedName>
        <fullName evidence="2">Aminodeoxychorismate synthase, component I</fullName>
    </submittedName>
</protein>
<dbReference type="PANTHER" id="PTHR11236">
    <property type="entry name" value="AMINOBENZOATE/ANTHRANILATE SYNTHASE"/>
    <property type="match status" value="1"/>
</dbReference>
<dbReference type="NCBIfam" id="TIGR00553">
    <property type="entry name" value="pabB"/>
    <property type="match status" value="1"/>
</dbReference>
<dbReference type="AlphaFoldDB" id="A0A2G5K693"/>
<organism evidence="2 3">
    <name type="scientific">Paramylibacter kogurei</name>
    <dbReference type="NCBI Taxonomy" id="1889778"/>
    <lineage>
        <taxon>Bacteria</taxon>
        <taxon>Pseudomonadati</taxon>
        <taxon>Pseudomonadota</taxon>
        <taxon>Alphaproteobacteria</taxon>
        <taxon>Rhodobacterales</taxon>
        <taxon>Paracoccaceae</taxon>
        <taxon>Paramylibacter</taxon>
    </lineage>
</organism>
<dbReference type="Proteomes" id="UP000231516">
    <property type="component" value="Unassembled WGS sequence"/>
</dbReference>